<evidence type="ECO:0000256" key="1">
    <source>
        <dbReference type="ARBA" id="ARBA00013081"/>
    </source>
</evidence>
<dbReference type="GO" id="GO:0046872">
    <property type="term" value="F:metal ion binding"/>
    <property type="evidence" value="ECO:0007669"/>
    <property type="project" value="UniProtKB-KW"/>
</dbReference>
<reference evidence="7" key="1">
    <citation type="journal article" date="2020" name="Nat. Commun.">
        <title>Large-scale genome sequencing of mycorrhizal fungi provides insights into the early evolution of symbiotic traits.</title>
        <authorList>
            <person name="Miyauchi S."/>
            <person name="Kiss E."/>
            <person name="Kuo A."/>
            <person name="Drula E."/>
            <person name="Kohler A."/>
            <person name="Sanchez-Garcia M."/>
            <person name="Morin E."/>
            <person name="Andreopoulos B."/>
            <person name="Barry K.W."/>
            <person name="Bonito G."/>
            <person name="Buee M."/>
            <person name="Carver A."/>
            <person name="Chen C."/>
            <person name="Cichocki N."/>
            <person name="Clum A."/>
            <person name="Culley D."/>
            <person name="Crous P.W."/>
            <person name="Fauchery L."/>
            <person name="Girlanda M."/>
            <person name="Hayes R.D."/>
            <person name="Keri Z."/>
            <person name="LaButti K."/>
            <person name="Lipzen A."/>
            <person name="Lombard V."/>
            <person name="Magnuson J."/>
            <person name="Maillard F."/>
            <person name="Murat C."/>
            <person name="Nolan M."/>
            <person name="Ohm R.A."/>
            <person name="Pangilinan J."/>
            <person name="Pereira M.F."/>
            <person name="Perotto S."/>
            <person name="Peter M."/>
            <person name="Pfister S."/>
            <person name="Riley R."/>
            <person name="Sitrit Y."/>
            <person name="Stielow J.B."/>
            <person name="Szollosi G."/>
            <person name="Zifcakova L."/>
            <person name="Stursova M."/>
            <person name="Spatafora J.W."/>
            <person name="Tedersoo L."/>
            <person name="Vaario L.M."/>
            <person name="Yamada A."/>
            <person name="Yan M."/>
            <person name="Wang P."/>
            <person name="Xu J."/>
            <person name="Bruns T."/>
            <person name="Baldrian P."/>
            <person name="Vilgalys R."/>
            <person name="Dunand C."/>
            <person name="Henrissat B."/>
            <person name="Grigoriev I.V."/>
            <person name="Hibbett D."/>
            <person name="Nagy L.G."/>
            <person name="Martin F.M."/>
        </authorList>
    </citation>
    <scope>NUCLEOTIDE SEQUENCE</scope>
    <source>
        <strain evidence="7">UH-Tt-Lm1</strain>
    </source>
</reference>
<dbReference type="PRINTS" id="PR00114">
    <property type="entry name" value="STPHPHTASE"/>
</dbReference>
<organism evidence="7 8">
    <name type="scientific">Thelephora terrestris</name>
    <dbReference type="NCBI Taxonomy" id="56493"/>
    <lineage>
        <taxon>Eukaryota</taxon>
        <taxon>Fungi</taxon>
        <taxon>Dikarya</taxon>
        <taxon>Basidiomycota</taxon>
        <taxon>Agaricomycotina</taxon>
        <taxon>Agaricomycetes</taxon>
        <taxon>Thelephorales</taxon>
        <taxon>Thelephoraceae</taxon>
        <taxon>Thelephora</taxon>
    </lineage>
</organism>
<sequence length="103" mass="11409">MCDLLWSDPDDHCGWGISPRGVGYTFGQDISEAFNHNNGLSLVARGHQLVMEGMSWIVDRNVVTIFSAPNYCDQGNQAAIMEIDAKLSYSLYVPCPFNSAQFC</sequence>
<dbReference type="PANTHER" id="PTHR45619">
    <property type="entry name" value="SERINE/THREONINE-PROTEIN PHOSPHATASE PP2A-RELATED"/>
    <property type="match status" value="1"/>
</dbReference>
<evidence type="ECO:0000256" key="4">
    <source>
        <dbReference type="ARBA" id="ARBA00023211"/>
    </source>
</evidence>
<dbReference type="InterPro" id="IPR029052">
    <property type="entry name" value="Metallo-depent_PP-like"/>
</dbReference>
<protein>
    <recommendedName>
        <fullName evidence="1">protein-serine/threonine phosphatase</fullName>
        <ecNumber evidence="1">3.1.3.16</ecNumber>
    </recommendedName>
</protein>
<keyword evidence="3" id="KW-0378">Hydrolase</keyword>
<dbReference type="Gene3D" id="3.60.21.10">
    <property type="match status" value="1"/>
</dbReference>
<dbReference type="AlphaFoldDB" id="A0A9P6HM77"/>
<feature type="domain" description="Serine/threonine specific protein phosphatases" evidence="6">
    <location>
        <begin position="1"/>
        <end position="96"/>
    </location>
</feature>
<evidence type="ECO:0000256" key="3">
    <source>
        <dbReference type="ARBA" id="ARBA00022801"/>
    </source>
</evidence>
<accession>A0A9P6HM77</accession>
<dbReference type="SMART" id="SM00156">
    <property type="entry name" value="PP2Ac"/>
    <property type="match status" value="1"/>
</dbReference>
<keyword evidence="4" id="KW-0464">Manganese</keyword>
<dbReference type="GO" id="GO:0004722">
    <property type="term" value="F:protein serine/threonine phosphatase activity"/>
    <property type="evidence" value="ECO:0007669"/>
    <property type="project" value="UniProtKB-EC"/>
</dbReference>
<name>A0A9P6HM77_9AGAM</name>
<proteinExistence type="predicted"/>
<evidence type="ECO:0000256" key="5">
    <source>
        <dbReference type="ARBA" id="ARBA00048336"/>
    </source>
</evidence>
<dbReference type="EC" id="3.1.3.16" evidence="1"/>
<reference evidence="7" key="2">
    <citation type="submission" date="2020-11" db="EMBL/GenBank/DDBJ databases">
        <authorList>
            <consortium name="DOE Joint Genome Institute"/>
            <person name="Kuo A."/>
            <person name="Miyauchi S."/>
            <person name="Kiss E."/>
            <person name="Drula E."/>
            <person name="Kohler A."/>
            <person name="Sanchez-Garcia M."/>
            <person name="Andreopoulos B."/>
            <person name="Barry K.W."/>
            <person name="Bonito G."/>
            <person name="Buee M."/>
            <person name="Carver A."/>
            <person name="Chen C."/>
            <person name="Cichocki N."/>
            <person name="Clum A."/>
            <person name="Culley D."/>
            <person name="Crous P.W."/>
            <person name="Fauchery L."/>
            <person name="Girlanda M."/>
            <person name="Hayes R."/>
            <person name="Keri Z."/>
            <person name="Labutti K."/>
            <person name="Lipzen A."/>
            <person name="Lombard V."/>
            <person name="Magnuson J."/>
            <person name="Maillard F."/>
            <person name="Morin E."/>
            <person name="Murat C."/>
            <person name="Nolan M."/>
            <person name="Ohm R."/>
            <person name="Pangilinan J."/>
            <person name="Pereira M."/>
            <person name="Perotto S."/>
            <person name="Peter M."/>
            <person name="Riley R."/>
            <person name="Sitrit Y."/>
            <person name="Stielow B."/>
            <person name="Szollosi G."/>
            <person name="Zifcakova L."/>
            <person name="Stursova M."/>
            <person name="Spatafora J.W."/>
            <person name="Tedersoo L."/>
            <person name="Vaario L.-M."/>
            <person name="Yamada A."/>
            <person name="Yan M."/>
            <person name="Wang P."/>
            <person name="Xu J."/>
            <person name="Bruns T."/>
            <person name="Baldrian P."/>
            <person name="Vilgalys R."/>
            <person name="Henrissat B."/>
            <person name="Grigoriev I.V."/>
            <person name="Hibbett D."/>
            <person name="Nagy L.G."/>
            <person name="Martin F.M."/>
        </authorList>
    </citation>
    <scope>NUCLEOTIDE SEQUENCE</scope>
    <source>
        <strain evidence="7">UH-Tt-Lm1</strain>
    </source>
</reference>
<dbReference type="Pfam" id="PF00149">
    <property type="entry name" value="Metallophos"/>
    <property type="match status" value="1"/>
</dbReference>
<comment type="caution">
    <text evidence="7">The sequence shown here is derived from an EMBL/GenBank/DDBJ whole genome shotgun (WGS) entry which is preliminary data.</text>
</comment>
<evidence type="ECO:0000259" key="6">
    <source>
        <dbReference type="SMART" id="SM00156"/>
    </source>
</evidence>
<keyword evidence="2" id="KW-0479">Metal-binding</keyword>
<dbReference type="OrthoDB" id="1930084at2759"/>
<dbReference type="EMBL" id="WIUZ02000002">
    <property type="protein sequence ID" value="KAF9790553.1"/>
    <property type="molecule type" value="Genomic_DNA"/>
</dbReference>
<dbReference type="InterPro" id="IPR047129">
    <property type="entry name" value="PPA2-like"/>
</dbReference>
<evidence type="ECO:0000313" key="8">
    <source>
        <dbReference type="Proteomes" id="UP000736335"/>
    </source>
</evidence>
<dbReference type="InterPro" id="IPR004843">
    <property type="entry name" value="Calcineurin-like_PHP"/>
</dbReference>
<keyword evidence="8" id="KW-1185">Reference proteome</keyword>
<gene>
    <name evidence="7" type="ORF">BJ322DRAFT_999330</name>
</gene>
<comment type="catalytic activity">
    <reaction evidence="5">
        <text>O-phospho-L-threonyl-[protein] + H2O = L-threonyl-[protein] + phosphate</text>
        <dbReference type="Rhea" id="RHEA:47004"/>
        <dbReference type="Rhea" id="RHEA-COMP:11060"/>
        <dbReference type="Rhea" id="RHEA-COMP:11605"/>
        <dbReference type="ChEBI" id="CHEBI:15377"/>
        <dbReference type="ChEBI" id="CHEBI:30013"/>
        <dbReference type="ChEBI" id="CHEBI:43474"/>
        <dbReference type="ChEBI" id="CHEBI:61977"/>
        <dbReference type="EC" id="3.1.3.16"/>
    </reaction>
</comment>
<dbReference type="Proteomes" id="UP000736335">
    <property type="component" value="Unassembled WGS sequence"/>
</dbReference>
<evidence type="ECO:0000256" key="2">
    <source>
        <dbReference type="ARBA" id="ARBA00022723"/>
    </source>
</evidence>
<dbReference type="SUPFAM" id="SSF56300">
    <property type="entry name" value="Metallo-dependent phosphatases"/>
    <property type="match status" value="1"/>
</dbReference>
<evidence type="ECO:0000313" key="7">
    <source>
        <dbReference type="EMBL" id="KAF9790553.1"/>
    </source>
</evidence>
<dbReference type="InterPro" id="IPR006186">
    <property type="entry name" value="Ser/Thr-sp_prot-phosphatase"/>
</dbReference>